<feature type="compositionally biased region" description="Low complexity" evidence="4">
    <location>
        <begin position="215"/>
        <end position="225"/>
    </location>
</feature>
<dbReference type="GO" id="GO:0000172">
    <property type="term" value="C:ribonuclease MRP complex"/>
    <property type="evidence" value="ECO:0007669"/>
    <property type="project" value="InterPro"/>
</dbReference>
<dbReference type="GO" id="GO:0001682">
    <property type="term" value="P:tRNA 5'-leader removal"/>
    <property type="evidence" value="ECO:0007669"/>
    <property type="project" value="InterPro"/>
</dbReference>
<comment type="subcellular location">
    <subcellularLocation>
        <location evidence="1">Nucleus</location>
    </subcellularLocation>
</comment>
<keyword evidence="2" id="KW-0819">tRNA processing</keyword>
<dbReference type="InterPro" id="IPR036882">
    <property type="entry name" value="Alba-like_dom_sf"/>
</dbReference>
<name>A0AAD7A3U0_9AGAR</name>
<evidence type="ECO:0000256" key="4">
    <source>
        <dbReference type="SAM" id="MobiDB-lite"/>
    </source>
</evidence>
<sequence>MKRRLDSEQDSNKRIRLQDTPGRSRAVRVTPPPPAPQKSMPKADPQRPRINKLTPARPFPTVPVSVSATGPPSAHKEGKNLICITRKTPLATYLRRCKNVIINDGYKTLHLSAMGAAIPHLLQLAVALPPILPFGADEIHSTVTTGTMEVQDEVLPDDEDEDITYRTRGKSTLLVVIKVGDGEFEGNISGPAKRPGVGPRPKQNPNPNPKPPARAPAASRVVVAEPDQDEMEL</sequence>
<dbReference type="Gene3D" id="3.30.110.20">
    <property type="entry name" value="Alba-like domain"/>
    <property type="match status" value="1"/>
</dbReference>
<evidence type="ECO:0000256" key="3">
    <source>
        <dbReference type="ARBA" id="ARBA00023242"/>
    </source>
</evidence>
<accession>A0AAD7A3U0</accession>
<keyword evidence="3" id="KW-0539">Nucleus</keyword>
<feature type="compositionally biased region" description="Basic and acidic residues" evidence="4">
    <location>
        <begin position="1"/>
        <end position="17"/>
    </location>
</feature>
<dbReference type="InterPro" id="IPR014612">
    <property type="entry name" value="Pop7/Rpp20"/>
</dbReference>
<comment type="caution">
    <text evidence="5">The sequence shown here is derived from an EMBL/GenBank/DDBJ whole genome shotgun (WGS) entry which is preliminary data.</text>
</comment>
<feature type="region of interest" description="Disordered" evidence="4">
    <location>
        <begin position="185"/>
        <end position="233"/>
    </location>
</feature>
<protein>
    <submittedName>
        <fullName evidence="5">Uncharacterized protein</fullName>
    </submittedName>
</protein>
<dbReference type="SUPFAM" id="SSF82704">
    <property type="entry name" value="AlbA-like"/>
    <property type="match status" value="1"/>
</dbReference>
<feature type="compositionally biased region" description="Pro residues" evidence="4">
    <location>
        <begin position="202"/>
        <end position="214"/>
    </location>
</feature>
<keyword evidence="6" id="KW-1185">Reference proteome</keyword>
<dbReference type="EMBL" id="JARIHO010000016">
    <property type="protein sequence ID" value="KAJ7349005.1"/>
    <property type="molecule type" value="Genomic_DNA"/>
</dbReference>
<dbReference type="Proteomes" id="UP001218218">
    <property type="component" value="Unassembled WGS sequence"/>
</dbReference>
<proteinExistence type="predicted"/>
<dbReference type="GO" id="GO:0005655">
    <property type="term" value="C:nucleolar ribonuclease P complex"/>
    <property type="evidence" value="ECO:0007669"/>
    <property type="project" value="InterPro"/>
</dbReference>
<evidence type="ECO:0000256" key="2">
    <source>
        <dbReference type="ARBA" id="ARBA00022694"/>
    </source>
</evidence>
<dbReference type="Pfam" id="PF12328">
    <property type="entry name" value="Rpp20"/>
    <property type="match status" value="1"/>
</dbReference>
<gene>
    <name evidence="5" type="ORF">DFH08DRAFT_864077</name>
</gene>
<evidence type="ECO:0000313" key="5">
    <source>
        <dbReference type="EMBL" id="KAJ7349005.1"/>
    </source>
</evidence>
<evidence type="ECO:0000256" key="1">
    <source>
        <dbReference type="ARBA" id="ARBA00004123"/>
    </source>
</evidence>
<dbReference type="AlphaFoldDB" id="A0AAD7A3U0"/>
<organism evidence="5 6">
    <name type="scientific">Mycena albidolilacea</name>
    <dbReference type="NCBI Taxonomy" id="1033008"/>
    <lineage>
        <taxon>Eukaryota</taxon>
        <taxon>Fungi</taxon>
        <taxon>Dikarya</taxon>
        <taxon>Basidiomycota</taxon>
        <taxon>Agaricomycotina</taxon>
        <taxon>Agaricomycetes</taxon>
        <taxon>Agaricomycetidae</taxon>
        <taxon>Agaricales</taxon>
        <taxon>Marasmiineae</taxon>
        <taxon>Mycenaceae</taxon>
        <taxon>Mycena</taxon>
    </lineage>
</organism>
<reference evidence="5" key="1">
    <citation type="submission" date="2023-03" db="EMBL/GenBank/DDBJ databases">
        <title>Massive genome expansion in bonnet fungi (Mycena s.s.) driven by repeated elements and novel gene families across ecological guilds.</title>
        <authorList>
            <consortium name="Lawrence Berkeley National Laboratory"/>
            <person name="Harder C.B."/>
            <person name="Miyauchi S."/>
            <person name="Viragh M."/>
            <person name="Kuo A."/>
            <person name="Thoen E."/>
            <person name="Andreopoulos B."/>
            <person name="Lu D."/>
            <person name="Skrede I."/>
            <person name="Drula E."/>
            <person name="Henrissat B."/>
            <person name="Morin E."/>
            <person name="Kohler A."/>
            <person name="Barry K."/>
            <person name="LaButti K."/>
            <person name="Morin E."/>
            <person name="Salamov A."/>
            <person name="Lipzen A."/>
            <person name="Mereny Z."/>
            <person name="Hegedus B."/>
            <person name="Baldrian P."/>
            <person name="Stursova M."/>
            <person name="Weitz H."/>
            <person name="Taylor A."/>
            <person name="Grigoriev I.V."/>
            <person name="Nagy L.G."/>
            <person name="Martin F."/>
            <person name="Kauserud H."/>
        </authorList>
    </citation>
    <scope>NUCLEOTIDE SEQUENCE</scope>
    <source>
        <strain evidence="5">CBHHK002</strain>
    </source>
</reference>
<feature type="region of interest" description="Disordered" evidence="4">
    <location>
        <begin position="1"/>
        <end position="76"/>
    </location>
</feature>
<evidence type="ECO:0000313" key="6">
    <source>
        <dbReference type="Proteomes" id="UP001218218"/>
    </source>
</evidence>
<dbReference type="GO" id="GO:0003676">
    <property type="term" value="F:nucleic acid binding"/>
    <property type="evidence" value="ECO:0007669"/>
    <property type="project" value="InterPro"/>
</dbReference>